<sequence length="193" mass="21073">MAVNAARGNAEEFDTGDVWSIFDGGLAGNKGFIINSFCNSENKYLSKTAKHIHIHYSESAMEARCTRLKEPGSQEGVALAQLETIHIVSRDAFQPSKKPRKHYSGCSTQGTILGPVGVPSPENAWLLTCADKTVMHGPMRAEVGNKVEDIEVADPARQKRRRLDSDCEPSTFHGMLTEVPSELIHSYTTAVAT</sequence>
<organism evidence="1 2">
    <name type="scientific">Prorocentrum cordatum</name>
    <dbReference type="NCBI Taxonomy" id="2364126"/>
    <lineage>
        <taxon>Eukaryota</taxon>
        <taxon>Sar</taxon>
        <taxon>Alveolata</taxon>
        <taxon>Dinophyceae</taxon>
        <taxon>Prorocentrales</taxon>
        <taxon>Prorocentraceae</taxon>
        <taxon>Prorocentrum</taxon>
    </lineage>
</organism>
<protein>
    <submittedName>
        <fullName evidence="1">Uncharacterized protein</fullName>
    </submittedName>
</protein>
<reference evidence="1" key="1">
    <citation type="submission" date="2023-10" db="EMBL/GenBank/DDBJ databases">
        <authorList>
            <person name="Chen Y."/>
            <person name="Shah S."/>
            <person name="Dougan E. K."/>
            <person name="Thang M."/>
            <person name="Chan C."/>
        </authorList>
    </citation>
    <scope>NUCLEOTIDE SEQUENCE [LARGE SCALE GENOMIC DNA]</scope>
</reference>
<dbReference type="EMBL" id="CAUYUJ010014554">
    <property type="protein sequence ID" value="CAK0843155.1"/>
    <property type="molecule type" value="Genomic_DNA"/>
</dbReference>
<dbReference type="Proteomes" id="UP001189429">
    <property type="component" value="Unassembled WGS sequence"/>
</dbReference>
<name>A0ABN9TBS3_9DINO</name>
<comment type="caution">
    <text evidence="1">The sequence shown here is derived from an EMBL/GenBank/DDBJ whole genome shotgun (WGS) entry which is preliminary data.</text>
</comment>
<keyword evidence="2" id="KW-1185">Reference proteome</keyword>
<evidence type="ECO:0000313" key="1">
    <source>
        <dbReference type="EMBL" id="CAK0843155.1"/>
    </source>
</evidence>
<gene>
    <name evidence="1" type="ORF">PCOR1329_LOCUS37588</name>
</gene>
<proteinExistence type="predicted"/>
<accession>A0ABN9TBS3</accession>
<evidence type="ECO:0000313" key="2">
    <source>
        <dbReference type="Proteomes" id="UP001189429"/>
    </source>
</evidence>